<proteinExistence type="predicted"/>
<organism evidence="1 2">
    <name type="scientific">Lecanicillium saksenae</name>
    <dbReference type="NCBI Taxonomy" id="468837"/>
    <lineage>
        <taxon>Eukaryota</taxon>
        <taxon>Fungi</taxon>
        <taxon>Dikarya</taxon>
        <taxon>Ascomycota</taxon>
        <taxon>Pezizomycotina</taxon>
        <taxon>Sordariomycetes</taxon>
        <taxon>Hypocreomycetidae</taxon>
        <taxon>Hypocreales</taxon>
        <taxon>Cordycipitaceae</taxon>
        <taxon>Lecanicillium</taxon>
    </lineage>
</organism>
<gene>
    <name evidence="1" type="ORF">NLG97_g7483</name>
</gene>
<sequence length="226" mass="24345">MIGRAGSERVGNAAGTKEWGRERAATLAEETAWAARRCSEGRARDETALIWDGSLSLTPGPLLGREEKIQMGWGILSQHAGVLAPSMLTIPMDDSDGKQTTRQAATGRVMSEGGRTGQTGLWQREPLVLIQVRHAATLGMTPHASVFSSLDQELRLMGLGATAGHCFSDRAAGDLNHVAHDGAAVLESRNWGLAGWHACAGWSPRLIRMGNRFITTERRAGRLPTR</sequence>
<keyword evidence="2" id="KW-1185">Reference proteome</keyword>
<protein>
    <submittedName>
        <fullName evidence="1">Uncharacterized protein</fullName>
    </submittedName>
</protein>
<evidence type="ECO:0000313" key="1">
    <source>
        <dbReference type="EMBL" id="KAJ3482750.1"/>
    </source>
</evidence>
<comment type="caution">
    <text evidence="1">The sequence shown here is derived from an EMBL/GenBank/DDBJ whole genome shotgun (WGS) entry which is preliminary data.</text>
</comment>
<reference evidence="1" key="1">
    <citation type="submission" date="2022-07" db="EMBL/GenBank/DDBJ databases">
        <title>Genome Sequence of Lecanicillium saksenae.</title>
        <authorList>
            <person name="Buettner E."/>
        </authorList>
    </citation>
    <scope>NUCLEOTIDE SEQUENCE</scope>
    <source>
        <strain evidence="1">VT-O1</strain>
    </source>
</reference>
<dbReference type="EMBL" id="JANAKD010001150">
    <property type="protein sequence ID" value="KAJ3482750.1"/>
    <property type="molecule type" value="Genomic_DNA"/>
</dbReference>
<dbReference type="Proteomes" id="UP001148737">
    <property type="component" value="Unassembled WGS sequence"/>
</dbReference>
<accession>A0ACC1QQJ1</accession>
<name>A0ACC1QQJ1_9HYPO</name>
<evidence type="ECO:0000313" key="2">
    <source>
        <dbReference type="Proteomes" id="UP001148737"/>
    </source>
</evidence>